<evidence type="ECO:0000313" key="3">
    <source>
        <dbReference type="Proteomes" id="UP000185984"/>
    </source>
</evidence>
<feature type="region of interest" description="Disordered" evidence="1">
    <location>
        <begin position="773"/>
        <end position="809"/>
    </location>
</feature>
<dbReference type="OrthoDB" id="9801383at2"/>
<dbReference type="Proteomes" id="UP000185984">
    <property type="component" value="Unassembled WGS sequence"/>
</dbReference>
<dbReference type="STRING" id="247279.NIES1031_06630"/>
<dbReference type="InterPro" id="IPR006311">
    <property type="entry name" value="TAT_signal"/>
</dbReference>
<dbReference type="EMBL" id="MRCC01000005">
    <property type="protein sequence ID" value="OKH27601.1"/>
    <property type="molecule type" value="Genomic_DNA"/>
</dbReference>
<accession>A0A1U7HVF6</accession>
<dbReference type="PROSITE" id="PS51318">
    <property type="entry name" value="TAT"/>
    <property type="match status" value="1"/>
</dbReference>
<evidence type="ECO:0000313" key="2">
    <source>
        <dbReference type="EMBL" id="OKH27601.1"/>
    </source>
</evidence>
<dbReference type="InterPro" id="IPR008557">
    <property type="entry name" value="PhoX"/>
</dbReference>
<keyword evidence="3" id="KW-1185">Reference proteome</keyword>
<dbReference type="RefSeq" id="WP_073548703.1">
    <property type="nucleotide sequence ID" value="NZ_CAWMVK010000039.1"/>
</dbReference>
<organism evidence="2 3">
    <name type="scientific">Chroogloeocystis siderophila 5.2 s.c.1</name>
    <dbReference type="NCBI Taxonomy" id="247279"/>
    <lineage>
        <taxon>Bacteria</taxon>
        <taxon>Bacillati</taxon>
        <taxon>Cyanobacteriota</taxon>
        <taxon>Cyanophyceae</taxon>
        <taxon>Oscillatoriophycideae</taxon>
        <taxon>Chroococcales</taxon>
        <taxon>Chroococcaceae</taxon>
        <taxon>Chroogloeocystis</taxon>
    </lineage>
</organism>
<dbReference type="Pfam" id="PF05787">
    <property type="entry name" value="PhoX"/>
    <property type="match status" value="1"/>
</dbReference>
<comment type="caution">
    <text evidence="2">The sequence shown here is derived from an EMBL/GenBank/DDBJ whole genome shotgun (WGS) entry which is preliminary data.</text>
</comment>
<dbReference type="PANTHER" id="PTHR35399:SF2">
    <property type="entry name" value="DUF839 DOMAIN-CONTAINING PROTEIN"/>
    <property type="match status" value="1"/>
</dbReference>
<protein>
    <recommendedName>
        <fullName evidence="4">Phosphatase</fullName>
    </recommendedName>
</protein>
<feature type="compositionally biased region" description="Basic and acidic residues" evidence="1">
    <location>
        <begin position="800"/>
        <end position="809"/>
    </location>
</feature>
<evidence type="ECO:0008006" key="4">
    <source>
        <dbReference type="Google" id="ProtNLM"/>
    </source>
</evidence>
<sequence length="809" mass="87881">MSKLTRRQLLVFFGASAGTAVLAPVVGERLLGNGSTYAQTVVPLSFTPVRLPHPLPIYQQQVSYLPTGIGKGNILQPASDAKLTTYTVFDDVIVPPEYERYVIVRWGDRVFPNPDEYFGYNCDYTSFVPIEGNLNDGYLVVNHEYVGYPFSQLAPDTPEDLVDTAQFPIAYPSAVGRSLPNEKNRELLGEFFYNLGLSVIRITRNNQGYYAVVRDPNNCRLHGLSGLKINSQRTDQYKDVTSWGTRSYQKGDNNYIIGTGPAAKEVFNLSSDGLGNKIIGTGFNCSGGTTPWNTILSAEENFQASSRFFNGVTEAVKPDGTQLDYIEGTVGAEFGLVGEKYGWMVEVDPYNPNFRPRKHTALGRFRHENIAFRAEVGKKLVGYMGDDRRGGHTWKFVSKGTVVKPVDGNAKKDNSALFEEGTLYVAKYNPPKDPSKAEGTGEWIPLVLSTATNPIPPSVLASVELAALGTASRDGLIKLPSRISTGQEVDGGGFDVTITNEATALPPYKGKKLSDFYTSQGAILVDAFIAANLVGGTPTARPEDLEVNPRNPREVFIAYTDGAPGSDGYPDSRIFVVSKYSEAITAAQPSGELFKIIEDSEDGTGTTFRWERFVKGGEAGAEPGDGFANVDNLAFDNQGNIWGVTDMSTSAHNGFDVGAAGTPLDIEHTVVGSNSPSIIDSDKNVETSNLVGVFGNNWLFFIPTSGSDAGEIVPFAYGPPRCEMTGPTFIGNDTLIIAVQHPGEDCPYTPQETLNREIEMLNLDGTLFKQKRHVPRGSNWPSNIEGRPQGAPRPSVIGIRRKDGKGTFV</sequence>
<evidence type="ECO:0000256" key="1">
    <source>
        <dbReference type="SAM" id="MobiDB-lite"/>
    </source>
</evidence>
<name>A0A1U7HVF6_9CHRO</name>
<dbReference type="PANTHER" id="PTHR35399">
    <property type="entry name" value="SLR8030 PROTEIN"/>
    <property type="match status" value="1"/>
</dbReference>
<dbReference type="AlphaFoldDB" id="A0A1U7HVF6"/>
<reference evidence="2 3" key="1">
    <citation type="submission" date="2016-11" db="EMBL/GenBank/DDBJ databases">
        <title>Draft Genome Sequences of Nine Cyanobacterial Strains from Diverse Habitats.</title>
        <authorList>
            <person name="Zhu T."/>
            <person name="Hou S."/>
            <person name="Lu X."/>
            <person name="Hess W.R."/>
        </authorList>
    </citation>
    <scope>NUCLEOTIDE SEQUENCE [LARGE SCALE GENOMIC DNA]</scope>
    <source>
        <strain evidence="2 3">5.2 s.c.1</strain>
    </source>
</reference>
<gene>
    <name evidence="2" type="ORF">NIES1031_06630</name>
</gene>
<proteinExistence type="predicted"/>